<dbReference type="PANTHER" id="PTHR32071:SF57">
    <property type="entry name" value="C4-DICARBOXYLATE TRANSPORT TRANSCRIPTIONAL REGULATORY PROTEIN DCTD"/>
    <property type="match status" value="1"/>
</dbReference>
<dbReference type="InterPro" id="IPR058031">
    <property type="entry name" value="AAA_lid_NorR"/>
</dbReference>
<dbReference type="AlphaFoldDB" id="A0A212LLT7"/>
<dbReference type="Pfam" id="PF25601">
    <property type="entry name" value="AAA_lid_14"/>
    <property type="match status" value="1"/>
</dbReference>
<dbReference type="Pfam" id="PF06506">
    <property type="entry name" value="PrpR_N"/>
    <property type="match status" value="1"/>
</dbReference>
<keyword evidence="5" id="KW-0804">Transcription</keyword>
<dbReference type="Pfam" id="PF02954">
    <property type="entry name" value="HTH_8"/>
    <property type="match status" value="1"/>
</dbReference>
<dbReference type="RefSeq" id="WP_288183065.1">
    <property type="nucleotide sequence ID" value="NZ_LT608335.1"/>
</dbReference>
<gene>
    <name evidence="7" type="ORF">KL86SPO_20004</name>
</gene>
<accession>A0A212LLT7</accession>
<dbReference type="Gene3D" id="1.10.8.60">
    <property type="match status" value="1"/>
</dbReference>
<dbReference type="Pfam" id="PF00158">
    <property type="entry name" value="Sigma54_activat"/>
    <property type="match status" value="1"/>
</dbReference>
<dbReference type="SUPFAM" id="SSF55785">
    <property type="entry name" value="PYP-like sensor domain (PAS domain)"/>
    <property type="match status" value="1"/>
</dbReference>
<dbReference type="InterPro" id="IPR025944">
    <property type="entry name" value="Sigma_54_int_dom_CS"/>
</dbReference>
<dbReference type="SUPFAM" id="SSF46689">
    <property type="entry name" value="Homeodomain-like"/>
    <property type="match status" value="1"/>
</dbReference>
<evidence type="ECO:0000313" key="7">
    <source>
        <dbReference type="EMBL" id="SCM78369.1"/>
    </source>
</evidence>
<dbReference type="Gene3D" id="3.40.50.2300">
    <property type="match status" value="1"/>
</dbReference>
<dbReference type="EMBL" id="FMJE01000002">
    <property type="protein sequence ID" value="SCM78369.1"/>
    <property type="molecule type" value="Genomic_DNA"/>
</dbReference>
<dbReference type="InterPro" id="IPR003593">
    <property type="entry name" value="AAA+_ATPase"/>
</dbReference>
<dbReference type="FunFam" id="3.40.50.300:FF:000006">
    <property type="entry name" value="DNA-binding transcriptional regulator NtrC"/>
    <property type="match status" value="1"/>
</dbReference>
<dbReference type="Gene3D" id="1.10.10.60">
    <property type="entry name" value="Homeodomain-like"/>
    <property type="match status" value="1"/>
</dbReference>
<keyword evidence="3" id="KW-0805">Transcription regulation</keyword>
<keyword evidence="2" id="KW-0067">ATP-binding</keyword>
<dbReference type="SMART" id="SM00382">
    <property type="entry name" value="AAA"/>
    <property type="match status" value="1"/>
</dbReference>
<dbReference type="Gene3D" id="3.30.450.20">
    <property type="entry name" value="PAS domain"/>
    <property type="match status" value="1"/>
</dbReference>
<dbReference type="GO" id="GO:0000156">
    <property type="term" value="F:phosphorelay response regulator activity"/>
    <property type="evidence" value="ECO:0007669"/>
    <property type="project" value="InterPro"/>
</dbReference>
<dbReference type="InterPro" id="IPR010524">
    <property type="entry name" value="Sig_transdc_resp-reg_PrpR_N"/>
</dbReference>
<dbReference type="InterPro" id="IPR025943">
    <property type="entry name" value="Sigma_54_int_dom_ATP-bd_2"/>
</dbReference>
<dbReference type="NCBIfam" id="TIGR00229">
    <property type="entry name" value="sensory_box"/>
    <property type="match status" value="1"/>
</dbReference>
<dbReference type="SUPFAM" id="SSF159800">
    <property type="entry name" value="PrpR receptor domain-like"/>
    <property type="match status" value="1"/>
</dbReference>
<dbReference type="Gene3D" id="3.40.50.10660">
    <property type="entry name" value="PrpR receptor domain-like"/>
    <property type="match status" value="1"/>
</dbReference>
<dbReference type="InterPro" id="IPR011991">
    <property type="entry name" value="ArsR-like_HTH"/>
</dbReference>
<evidence type="ECO:0000256" key="5">
    <source>
        <dbReference type="ARBA" id="ARBA00023163"/>
    </source>
</evidence>
<dbReference type="PROSITE" id="PS00688">
    <property type="entry name" value="SIGMA54_INTERACT_3"/>
    <property type="match status" value="1"/>
</dbReference>
<dbReference type="InterPro" id="IPR002197">
    <property type="entry name" value="HTH_Fis"/>
</dbReference>
<keyword evidence="4" id="KW-0238">DNA-binding</keyword>
<evidence type="ECO:0000256" key="3">
    <source>
        <dbReference type="ARBA" id="ARBA00023015"/>
    </source>
</evidence>
<name>A0A212LLT7_9FIRM</name>
<evidence type="ECO:0000259" key="6">
    <source>
        <dbReference type="PROSITE" id="PS50045"/>
    </source>
</evidence>
<reference evidence="7" key="1">
    <citation type="submission" date="2016-08" db="EMBL/GenBank/DDBJ databases">
        <authorList>
            <person name="Seilhamer J.J."/>
        </authorList>
    </citation>
    <scope>NUCLEOTIDE SEQUENCE</scope>
    <source>
        <strain evidence="7">86</strain>
    </source>
</reference>
<keyword evidence="1" id="KW-0547">Nucleotide-binding</keyword>
<dbReference type="CDD" id="cd00009">
    <property type="entry name" value="AAA"/>
    <property type="match status" value="1"/>
</dbReference>
<dbReference type="InterPro" id="IPR035965">
    <property type="entry name" value="PAS-like_dom_sf"/>
</dbReference>
<dbReference type="GO" id="GO:0006355">
    <property type="term" value="P:regulation of DNA-templated transcription"/>
    <property type="evidence" value="ECO:0007669"/>
    <property type="project" value="InterPro"/>
</dbReference>
<dbReference type="InterPro" id="IPR000014">
    <property type="entry name" value="PAS"/>
</dbReference>
<dbReference type="Gene3D" id="3.40.50.300">
    <property type="entry name" value="P-loop containing nucleotide triphosphate hydrolases"/>
    <property type="match status" value="1"/>
</dbReference>
<evidence type="ECO:0000256" key="2">
    <source>
        <dbReference type="ARBA" id="ARBA00022840"/>
    </source>
</evidence>
<dbReference type="InterPro" id="IPR009057">
    <property type="entry name" value="Homeodomain-like_sf"/>
</dbReference>
<organism evidence="7">
    <name type="scientific">uncultured Sporomusa sp</name>
    <dbReference type="NCBI Taxonomy" id="307249"/>
    <lineage>
        <taxon>Bacteria</taxon>
        <taxon>Bacillati</taxon>
        <taxon>Bacillota</taxon>
        <taxon>Negativicutes</taxon>
        <taxon>Selenomonadales</taxon>
        <taxon>Sporomusaceae</taxon>
        <taxon>Sporomusa</taxon>
        <taxon>environmental samples</taxon>
    </lineage>
</organism>
<evidence type="ECO:0000256" key="1">
    <source>
        <dbReference type="ARBA" id="ARBA00022741"/>
    </source>
</evidence>
<dbReference type="InterPro" id="IPR027417">
    <property type="entry name" value="P-loop_NTPase"/>
</dbReference>
<dbReference type="PANTHER" id="PTHR32071">
    <property type="entry name" value="TRANSCRIPTIONAL REGULATORY PROTEIN"/>
    <property type="match status" value="1"/>
</dbReference>
<dbReference type="PRINTS" id="PR01590">
    <property type="entry name" value="HTHFIS"/>
</dbReference>
<feature type="domain" description="Sigma-54 factor interaction" evidence="6">
    <location>
        <begin position="327"/>
        <end position="556"/>
    </location>
</feature>
<proteinExistence type="predicted"/>
<dbReference type="PROSITE" id="PS50045">
    <property type="entry name" value="SIGMA54_INTERACT_4"/>
    <property type="match status" value="1"/>
</dbReference>
<dbReference type="InterPro" id="IPR002078">
    <property type="entry name" value="Sigma_54_int"/>
</dbReference>
<sequence length="638" mass="70279">MGKIAFIAPSPEMLVVGREVIAELGMGEKVETFLGGLQDGVDIARQAEADGFDVIVTRGGTAKLILDSEIKIPLIEIPITIQDLAEALFAAQTITGKSNPKIGVLAFSNMIYSIEVFNKVTDIDLTIYPVCSALDFAKEVHRALSMKTDVIIGGIEINRLAASLGVKTVLLVSGKDSFRTAFLQANSVSYARKIEKERLQKFRVLIDYSVQGIIGIDCEKSVEVFNNAAERLLGCKAVAAVGRNIEEICPSLPVDRTLQSGQAGLGELIEFNGRKLVANIVPITIDAHVTGVMITIEDVGQIVAMEATIRKEIYSKGLTAQYRLSDILGSSAKMTEVKRIAEEYAATDATVLIMGASGTGKEMFAQSIHNASSRRQRPFVAVNCGAIPSSILESELFGHVEGAFTGANRKGKAGFFELAHGGTLFLDEIGEMGKLAQTSLLRVIQERRVMRLGDDKYLPVDVRIIAATNKNLAQLVKDGQFREDLYYRINVLPLELPVLKDRAGDAVSIAEYFITTYNRRFFRSVTLSPEAKEYIRVYDWPGNIRQLRNVMERIVVVAKENVISGELMRSMLDIPEEVIIPRTETVHEDISEKARILRVLAENGYNQKETAKCLGIDRSTLYRKLKALRIEVKKICNT</sequence>
<dbReference type="GO" id="GO:0043565">
    <property type="term" value="F:sequence-specific DNA binding"/>
    <property type="evidence" value="ECO:0007669"/>
    <property type="project" value="InterPro"/>
</dbReference>
<evidence type="ECO:0000256" key="4">
    <source>
        <dbReference type="ARBA" id="ARBA00023125"/>
    </source>
</evidence>
<dbReference type="CDD" id="cd00090">
    <property type="entry name" value="HTH_ARSR"/>
    <property type="match status" value="1"/>
</dbReference>
<dbReference type="SUPFAM" id="SSF52540">
    <property type="entry name" value="P-loop containing nucleoside triphosphate hydrolases"/>
    <property type="match status" value="1"/>
</dbReference>
<dbReference type="PROSITE" id="PS00676">
    <property type="entry name" value="SIGMA54_INTERACT_2"/>
    <property type="match status" value="1"/>
</dbReference>
<dbReference type="GO" id="GO:0005524">
    <property type="term" value="F:ATP binding"/>
    <property type="evidence" value="ECO:0007669"/>
    <property type="project" value="UniProtKB-KW"/>
</dbReference>
<protein>
    <submittedName>
        <fullName evidence="7">Proprionate catabolism activator, Fis family</fullName>
    </submittedName>
</protein>